<dbReference type="Proteomes" id="UP000202012">
    <property type="component" value="Segment"/>
</dbReference>
<evidence type="ECO:0000313" key="3">
    <source>
        <dbReference type="Proteomes" id="UP000202012"/>
    </source>
</evidence>
<accession>A0A173G9K4</accession>
<dbReference type="OrthoDB" id="11959at10239"/>
<dbReference type="EMBL" id="KU992911">
    <property type="protein sequence ID" value="ANH49987.1"/>
    <property type="molecule type" value="Genomic_DNA"/>
</dbReference>
<organism evidence="2 3">
    <name type="scientific">Staphylococcus phage SLPW</name>
    <dbReference type="NCBI Taxonomy" id="1821228"/>
    <lineage>
        <taxon>Viruses</taxon>
        <taxon>Duplodnaviria</taxon>
        <taxon>Heunggongvirae</taxon>
        <taxon>Uroviricota</taxon>
        <taxon>Caudoviricetes</taxon>
        <taxon>Rountreeviridae</taxon>
        <taxon>Rakietenvirinae</taxon>
        <taxon>Rosenblumvirus</taxon>
        <taxon>Rosenblumvirus SLPW</taxon>
    </lineage>
</organism>
<dbReference type="RefSeq" id="YP_009278559.1">
    <property type="nucleotide sequence ID" value="NC_031008.1"/>
</dbReference>
<feature type="region of interest" description="Disordered" evidence="1">
    <location>
        <begin position="1"/>
        <end position="27"/>
    </location>
</feature>
<reference evidence="2 3" key="1">
    <citation type="submission" date="2016-03" db="EMBL/GenBank/DDBJ databases">
        <title>SLPW: A Novel Bacteriophage Targeting Methicillin-Resistant Staphylococcus aureus.</title>
        <authorList>
            <person name="Wang Z."/>
            <person name="Zheng P."/>
        </authorList>
    </citation>
    <scope>NUCLEOTIDE SEQUENCE [LARGE SCALE GENOMIC DNA]</scope>
</reference>
<evidence type="ECO:0000313" key="2">
    <source>
        <dbReference type="EMBL" id="ANH49987.1"/>
    </source>
</evidence>
<evidence type="ECO:0000256" key="1">
    <source>
        <dbReference type="SAM" id="MobiDB-lite"/>
    </source>
</evidence>
<dbReference type="GeneID" id="29078432"/>
<protein>
    <submittedName>
        <fullName evidence="2">Uncharacterized protein</fullName>
    </submittedName>
</protein>
<keyword evidence="3" id="KW-1185">Reference proteome</keyword>
<dbReference type="KEGG" id="vg:29078432"/>
<sequence length="160" mass="19168">MVRRTSAMDRWVKQKEERRKKEEEKKKKDFTGVDFKFDDVDLQNAYIEAWEKYSYLPHFPKDKNVSYVLAKSLVSGKHSKQLNHIISIYERNDDKNNINANFHKNAMINIEAEKHQSSISRYIKGINDLFNKIGYNDRPMTTIDDVKVRYNFLFYAKYDN</sequence>
<name>A0A173G9K4_9CAUD</name>
<proteinExistence type="predicted"/>